<protein>
    <submittedName>
        <fullName evidence="2">Uncharacterized protein</fullName>
    </submittedName>
</protein>
<dbReference type="AlphaFoldDB" id="A0A317L1A9"/>
<name>A0A317L1A9_9BACI</name>
<comment type="caution">
    <text evidence="2">The sequence shown here is derived from an EMBL/GenBank/DDBJ whole genome shotgun (WGS) entry which is preliminary data.</text>
</comment>
<keyword evidence="1" id="KW-0812">Transmembrane</keyword>
<evidence type="ECO:0000313" key="2">
    <source>
        <dbReference type="EMBL" id="PWU69064.1"/>
    </source>
</evidence>
<gene>
    <name evidence="2" type="ORF">DLJ74_11685</name>
</gene>
<sequence length="71" mass="8173">MQLIRNSMAFPVDNFLGLFIYALIYMLLAGLIATLALHFIPNRIPYAIKSILVFIAVTLSLLLWWKTFFPL</sequence>
<accession>A0A317L1A9</accession>
<proteinExistence type="predicted"/>
<dbReference type="OrthoDB" id="2974610at2"/>
<keyword evidence="1" id="KW-0472">Membrane</keyword>
<keyword evidence="3" id="KW-1185">Reference proteome</keyword>
<dbReference type="Proteomes" id="UP000245624">
    <property type="component" value="Unassembled WGS sequence"/>
</dbReference>
<keyword evidence="1" id="KW-1133">Transmembrane helix</keyword>
<organism evidence="2 3">
    <name type="scientific">Gracilibacillus dipsosauri</name>
    <dbReference type="NCBI Taxonomy" id="178340"/>
    <lineage>
        <taxon>Bacteria</taxon>
        <taxon>Bacillati</taxon>
        <taxon>Bacillota</taxon>
        <taxon>Bacilli</taxon>
        <taxon>Bacillales</taxon>
        <taxon>Bacillaceae</taxon>
        <taxon>Gracilibacillus</taxon>
    </lineage>
</organism>
<feature type="transmembrane region" description="Helical" evidence="1">
    <location>
        <begin position="15"/>
        <end position="39"/>
    </location>
</feature>
<dbReference type="RefSeq" id="WP_109984565.1">
    <property type="nucleotide sequence ID" value="NZ_JAJUIE010000034.1"/>
</dbReference>
<dbReference type="EMBL" id="QGTD01000008">
    <property type="protein sequence ID" value="PWU69064.1"/>
    <property type="molecule type" value="Genomic_DNA"/>
</dbReference>
<feature type="transmembrane region" description="Helical" evidence="1">
    <location>
        <begin position="46"/>
        <end position="65"/>
    </location>
</feature>
<reference evidence="2 3" key="1">
    <citation type="submission" date="2018-05" db="EMBL/GenBank/DDBJ databases">
        <title>Genomic analysis of Gracilibacillus dipsosauri DD1 reveals novel features of a salt-tolerant amylase.</title>
        <authorList>
            <person name="Deutch C.E."/>
            <person name="Yang S."/>
        </authorList>
    </citation>
    <scope>NUCLEOTIDE SEQUENCE [LARGE SCALE GENOMIC DNA]</scope>
    <source>
        <strain evidence="2 3">DD1</strain>
    </source>
</reference>
<evidence type="ECO:0000313" key="3">
    <source>
        <dbReference type="Proteomes" id="UP000245624"/>
    </source>
</evidence>
<evidence type="ECO:0000256" key="1">
    <source>
        <dbReference type="SAM" id="Phobius"/>
    </source>
</evidence>